<gene>
    <name evidence="1" type="ORF">T07_8243</name>
</gene>
<organism evidence="1 2">
    <name type="scientific">Trichinella nelsoni</name>
    <dbReference type="NCBI Taxonomy" id="6336"/>
    <lineage>
        <taxon>Eukaryota</taxon>
        <taxon>Metazoa</taxon>
        <taxon>Ecdysozoa</taxon>
        <taxon>Nematoda</taxon>
        <taxon>Enoplea</taxon>
        <taxon>Dorylaimia</taxon>
        <taxon>Trichinellida</taxon>
        <taxon>Trichinellidae</taxon>
        <taxon>Trichinella</taxon>
    </lineage>
</organism>
<reference evidence="1 2" key="1">
    <citation type="submission" date="2015-01" db="EMBL/GenBank/DDBJ databases">
        <title>Evolution of Trichinella species and genotypes.</title>
        <authorList>
            <person name="Korhonen P.K."/>
            <person name="Edoardo P."/>
            <person name="Giuseppe L.R."/>
            <person name="Gasser R.B."/>
        </authorList>
    </citation>
    <scope>NUCLEOTIDE SEQUENCE [LARGE SCALE GENOMIC DNA]</scope>
    <source>
        <strain evidence="1">ISS37</strain>
    </source>
</reference>
<proteinExistence type="predicted"/>
<accession>A0A0V0RT01</accession>
<evidence type="ECO:0000313" key="2">
    <source>
        <dbReference type="Proteomes" id="UP000054630"/>
    </source>
</evidence>
<dbReference type="AlphaFoldDB" id="A0A0V0RT01"/>
<dbReference type="EMBL" id="JYDL01000085">
    <property type="protein sequence ID" value="KRX17602.1"/>
    <property type="molecule type" value="Genomic_DNA"/>
</dbReference>
<keyword evidence="2" id="KW-1185">Reference proteome</keyword>
<name>A0A0V0RT01_9BILA</name>
<protein>
    <submittedName>
        <fullName evidence="1">Uncharacterized protein</fullName>
    </submittedName>
</protein>
<dbReference type="Proteomes" id="UP000054630">
    <property type="component" value="Unassembled WGS sequence"/>
</dbReference>
<comment type="caution">
    <text evidence="1">The sequence shown here is derived from an EMBL/GenBank/DDBJ whole genome shotgun (WGS) entry which is preliminary data.</text>
</comment>
<dbReference type="OrthoDB" id="10579084at2759"/>
<sequence length="80" mass="9437">MEPNMQYNSNSLPCACSILFLIGDCVSEKEKQKNYYLTDELIALLSFFDKWRNMMEIFTLRIRQSSNVKSDHSKFFKVSI</sequence>
<evidence type="ECO:0000313" key="1">
    <source>
        <dbReference type="EMBL" id="KRX17602.1"/>
    </source>
</evidence>